<dbReference type="PROSITE" id="PS50011">
    <property type="entry name" value="PROTEIN_KINASE_DOM"/>
    <property type="match status" value="1"/>
</dbReference>
<dbReference type="InterPro" id="IPR011009">
    <property type="entry name" value="Kinase-like_dom_sf"/>
</dbReference>
<dbReference type="InterPro" id="IPR017419">
    <property type="entry name" value="MAP3K12_MAP3K13"/>
</dbReference>
<dbReference type="Gene3D" id="1.10.510.10">
    <property type="entry name" value="Transferase(Phosphotransferase) domain 1"/>
    <property type="match status" value="1"/>
</dbReference>
<reference evidence="15" key="1">
    <citation type="submission" date="2022-01" db="EMBL/GenBank/DDBJ databases">
        <authorList>
            <person name="King R."/>
        </authorList>
    </citation>
    <scope>NUCLEOTIDE SEQUENCE</scope>
</reference>
<dbReference type="SUPFAM" id="SSF56112">
    <property type="entry name" value="Protein kinase-like (PK-like)"/>
    <property type="match status" value="1"/>
</dbReference>
<dbReference type="InterPro" id="IPR000719">
    <property type="entry name" value="Prot_kinase_dom"/>
</dbReference>
<keyword evidence="4" id="KW-0963">Cytoplasm</keyword>
<reference evidence="15" key="2">
    <citation type="submission" date="2022-10" db="EMBL/GenBank/DDBJ databases">
        <authorList>
            <consortium name="ENA_rothamsted_submissions"/>
            <consortium name="culmorum"/>
            <person name="King R."/>
        </authorList>
    </citation>
    <scope>NUCLEOTIDE SEQUENCE</scope>
</reference>
<evidence type="ECO:0000256" key="9">
    <source>
        <dbReference type="ARBA" id="ARBA00022840"/>
    </source>
</evidence>
<dbReference type="GO" id="GO:0005524">
    <property type="term" value="F:ATP binding"/>
    <property type="evidence" value="ECO:0007669"/>
    <property type="project" value="UniProtKB-KW"/>
</dbReference>
<gene>
    <name evidence="15" type="ORF">CHIRRI_LOCUS6717</name>
</gene>
<dbReference type="OrthoDB" id="339325at2759"/>
<keyword evidence="9" id="KW-0067">ATP-binding</keyword>
<evidence type="ECO:0000256" key="10">
    <source>
        <dbReference type="ARBA" id="ARBA00047559"/>
    </source>
</evidence>
<evidence type="ECO:0000256" key="4">
    <source>
        <dbReference type="ARBA" id="ARBA00022490"/>
    </source>
</evidence>
<feature type="region of interest" description="Disordered" evidence="13">
    <location>
        <begin position="437"/>
        <end position="458"/>
    </location>
</feature>
<keyword evidence="7" id="KW-0547">Nucleotide-binding</keyword>
<protein>
    <recommendedName>
        <fullName evidence="3">mitogen-activated protein kinase kinase kinase</fullName>
        <ecNumber evidence="3">2.7.11.25</ecNumber>
    </recommendedName>
</protein>
<feature type="compositionally biased region" description="Low complexity" evidence="13">
    <location>
        <begin position="541"/>
        <end position="555"/>
    </location>
</feature>
<evidence type="ECO:0000313" key="15">
    <source>
        <dbReference type="EMBL" id="CAG9803821.1"/>
    </source>
</evidence>
<feature type="region of interest" description="Disordered" evidence="13">
    <location>
        <begin position="731"/>
        <end position="751"/>
    </location>
</feature>
<dbReference type="PRINTS" id="PR00109">
    <property type="entry name" value="TYRKINASE"/>
</dbReference>
<evidence type="ECO:0000313" key="16">
    <source>
        <dbReference type="Proteomes" id="UP001153620"/>
    </source>
</evidence>
<feature type="domain" description="Protein kinase" evidence="14">
    <location>
        <begin position="64"/>
        <end position="307"/>
    </location>
</feature>
<feature type="region of interest" description="Disordered" evidence="13">
    <location>
        <begin position="470"/>
        <end position="575"/>
    </location>
</feature>
<accession>A0A9N9RUN6</accession>
<dbReference type="SMART" id="SM00220">
    <property type="entry name" value="S_TKc"/>
    <property type="match status" value="1"/>
</dbReference>
<dbReference type="InterPro" id="IPR008271">
    <property type="entry name" value="Ser/Thr_kinase_AS"/>
</dbReference>
<dbReference type="EMBL" id="OU895878">
    <property type="protein sequence ID" value="CAG9803821.1"/>
    <property type="molecule type" value="Genomic_DNA"/>
</dbReference>
<proteinExistence type="inferred from homology"/>
<evidence type="ECO:0000256" key="1">
    <source>
        <dbReference type="ARBA" id="ARBA00004496"/>
    </source>
</evidence>
<evidence type="ECO:0000256" key="2">
    <source>
        <dbReference type="ARBA" id="ARBA00006529"/>
    </source>
</evidence>
<dbReference type="PANTHER" id="PTHR44329:SF304">
    <property type="entry name" value="MITOGEN-ACTIVATED PROTEIN KINASE KINASE KINASE 13-LIKE ISOFORM X1"/>
    <property type="match status" value="1"/>
</dbReference>
<feature type="compositionally biased region" description="Basic residues" evidence="13">
    <location>
        <begin position="482"/>
        <end position="491"/>
    </location>
</feature>
<evidence type="ECO:0000256" key="13">
    <source>
        <dbReference type="SAM" id="MobiDB-lite"/>
    </source>
</evidence>
<feature type="compositionally biased region" description="Polar residues" evidence="13">
    <location>
        <begin position="470"/>
        <end position="480"/>
    </location>
</feature>
<evidence type="ECO:0000256" key="12">
    <source>
        <dbReference type="PIRSR" id="PIRSR038165-50"/>
    </source>
</evidence>
<dbReference type="PANTHER" id="PTHR44329">
    <property type="entry name" value="SERINE/THREONINE-PROTEIN KINASE TNNI3K-RELATED"/>
    <property type="match status" value="1"/>
</dbReference>
<evidence type="ECO:0000256" key="3">
    <source>
        <dbReference type="ARBA" id="ARBA00012406"/>
    </source>
</evidence>
<feature type="active site" description="Proton acceptor" evidence="12">
    <location>
        <position position="176"/>
    </location>
</feature>
<organism evidence="15 16">
    <name type="scientific">Chironomus riparius</name>
    <dbReference type="NCBI Taxonomy" id="315576"/>
    <lineage>
        <taxon>Eukaryota</taxon>
        <taxon>Metazoa</taxon>
        <taxon>Ecdysozoa</taxon>
        <taxon>Arthropoda</taxon>
        <taxon>Hexapoda</taxon>
        <taxon>Insecta</taxon>
        <taxon>Pterygota</taxon>
        <taxon>Neoptera</taxon>
        <taxon>Endopterygota</taxon>
        <taxon>Diptera</taxon>
        <taxon>Nematocera</taxon>
        <taxon>Chironomoidea</taxon>
        <taxon>Chironomidae</taxon>
        <taxon>Chironominae</taxon>
        <taxon>Chironomus</taxon>
    </lineage>
</organism>
<evidence type="ECO:0000259" key="14">
    <source>
        <dbReference type="PROSITE" id="PS50011"/>
    </source>
</evidence>
<evidence type="ECO:0000256" key="7">
    <source>
        <dbReference type="ARBA" id="ARBA00022741"/>
    </source>
</evidence>
<keyword evidence="6" id="KW-0808">Transferase</keyword>
<keyword evidence="5" id="KW-0723">Serine/threonine-protein kinase</keyword>
<dbReference type="Proteomes" id="UP001153620">
    <property type="component" value="Chromosome 2"/>
</dbReference>
<keyword evidence="16" id="KW-1185">Reference proteome</keyword>
<dbReference type="GO" id="GO:0004709">
    <property type="term" value="F:MAP kinase kinase kinase activity"/>
    <property type="evidence" value="ECO:0007669"/>
    <property type="project" value="UniProtKB-EC"/>
</dbReference>
<feature type="compositionally biased region" description="Low complexity" evidence="13">
    <location>
        <begin position="492"/>
        <end position="501"/>
    </location>
</feature>
<dbReference type="GO" id="GO:0006950">
    <property type="term" value="P:response to stress"/>
    <property type="evidence" value="ECO:0007669"/>
    <property type="project" value="UniProtKB-ARBA"/>
</dbReference>
<dbReference type="PIRSF" id="PIRSF038165">
    <property type="entry name" value="MAPKKK12_MAPKKK13"/>
    <property type="match status" value="1"/>
</dbReference>
<sequence>MDYDIKICKTTSDPTNSKQIGWGENVWRIFGCMKPVLSLIGKSYMFDIDKKQGTDGWEIPFEIISDIEWIGSGAQGAVFSGKINNKVVAIKKVKELHETNIKHLSKLDHDNIVKFLGVCTQSPVFGIIMEFCAYGALNQLLKEGSKIITPSRVVSWSKQIATGMSYLHSHKIIHRDLKSPNILIGDNETIKISDFGTCREWNGLISTKMSFCGTVAWMAPEVIRNEPCSERIDVWSYGVVLWELLTCQSPYRNFDSSAIIWGVGNYSLNLPIPTNSPEGYALLMKQCWSVKPKNRPSFKIILSHLEIAGAEILSKYNDNYETLQKTWQKEINDKLITQVNNSTRVYEYERDLIRKRQEEWKHAKDIRLIYERKLERTNNLYLELTSCFAQLEEREREIADREKHYGSNKFYKNQICSFKKQQLDKFSRRKITLYPSISSELNSPSPSSPTSPPIEKSSVYVHFNGNSTKTVLSQNQTSSAKHPLKKRHRRTGSGSSFTRNSSSERCKRLISAETQTDHDITDISKSDSISDNLTSEKMHSEPSQSIQSSDSSSGETDIDDHAPREDTTSSSQTNHLNMINSMATSVMTCSNFSFDDPIKECSDDDLETLRQKVSNLITDTSSTSSTSTIINKQHTIKANDAARKLDFDENMNDSMNITTMTVQNENSSPDINRIIETSLANDINNASLLRRKSITRLPVRSRRLHKNASIDNELSPKHVIEKRDMYYADLSSNDDTDVLNDDKRNNNELLK</sequence>
<feature type="compositionally biased region" description="Basic and acidic residues" evidence="13">
    <location>
        <begin position="515"/>
        <end position="525"/>
    </location>
</feature>
<feature type="compositionally biased region" description="Basic and acidic residues" evidence="13">
    <location>
        <begin position="740"/>
        <end position="751"/>
    </location>
</feature>
<dbReference type="EC" id="2.7.11.25" evidence="3"/>
<dbReference type="PROSITE" id="PS00108">
    <property type="entry name" value="PROTEIN_KINASE_ST"/>
    <property type="match status" value="1"/>
</dbReference>
<dbReference type="AlphaFoldDB" id="A0A9N9RUN6"/>
<evidence type="ECO:0000256" key="11">
    <source>
        <dbReference type="ARBA" id="ARBA00048329"/>
    </source>
</evidence>
<dbReference type="Gene3D" id="3.30.200.20">
    <property type="entry name" value="Phosphorylase Kinase, domain 1"/>
    <property type="match status" value="1"/>
</dbReference>
<evidence type="ECO:0000256" key="6">
    <source>
        <dbReference type="ARBA" id="ARBA00022679"/>
    </source>
</evidence>
<name>A0A9N9RUN6_9DIPT</name>
<dbReference type="InterPro" id="IPR001245">
    <property type="entry name" value="Ser-Thr/Tyr_kinase_cat_dom"/>
</dbReference>
<dbReference type="Pfam" id="PF07714">
    <property type="entry name" value="PK_Tyr_Ser-Thr"/>
    <property type="match status" value="1"/>
</dbReference>
<dbReference type="GO" id="GO:0005737">
    <property type="term" value="C:cytoplasm"/>
    <property type="evidence" value="ECO:0007669"/>
    <property type="project" value="UniProtKB-SubCell"/>
</dbReference>
<keyword evidence="8" id="KW-0418">Kinase</keyword>
<comment type="similarity">
    <text evidence="2">Belongs to the protein kinase superfamily. STE Ser/Thr protein kinase family. MAP kinase kinase kinase subfamily.</text>
</comment>
<comment type="catalytic activity">
    <reaction evidence="11">
        <text>L-seryl-[protein] + ATP = O-phospho-L-seryl-[protein] + ADP + H(+)</text>
        <dbReference type="Rhea" id="RHEA:17989"/>
        <dbReference type="Rhea" id="RHEA-COMP:9863"/>
        <dbReference type="Rhea" id="RHEA-COMP:11604"/>
        <dbReference type="ChEBI" id="CHEBI:15378"/>
        <dbReference type="ChEBI" id="CHEBI:29999"/>
        <dbReference type="ChEBI" id="CHEBI:30616"/>
        <dbReference type="ChEBI" id="CHEBI:83421"/>
        <dbReference type="ChEBI" id="CHEBI:456216"/>
        <dbReference type="EC" id="2.7.11.25"/>
    </reaction>
</comment>
<comment type="catalytic activity">
    <reaction evidence="10">
        <text>L-threonyl-[protein] + ATP = O-phospho-L-threonyl-[protein] + ADP + H(+)</text>
        <dbReference type="Rhea" id="RHEA:46608"/>
        <dbReference type="Rhea" id="RHEA-COMP:11060"/>
        <dbReference type="Rhea" id="RHEA-COMP:11605"/>
        <dbReference type="ChEBI" id="CHEBI:15378"/>
        <dbReference type="ChEBI" id="CHEBI:30013"/>
        <dbReference type="ChEBI" id="CHEBI:30616"/>
        <dbReference type="ChEBI" id="CHEBI:61977"/>
        <dbReference type="ChEBI" id="CHEBI:456216"/>
        <dbReference type="EC" id="2.7.11.25"/>
    </reaction>
</comment>
<comment type="subcellular location">
    <subcellularLocation>
        <location evidence="1">Cytoplasm</location>
    </subcellularLocation>
</comment>
<evidence type="ECO:0000256" key="8">
    <source>
        <dbReference type="ARBA" id="ARBA00022777"/>
    </source>
</evidence>
<dbReference type="InterPro" id="IPR051681">
    <property type="entry name" value="Ser/Thr_Kinases-Pseudokinases"/>
</dbReference>
<evidence type="ECO:0000256" key="5">
    <source>
        <dbReference type="ARBA" id="ARBA00022527"/>
    </source>
</evidence>